<gene>
    <name evidence="3" type="ORF">CPELLU_LOCUS16014</name>
</gene>
<feature type="non-terminal residue" evidence="3">
    <location>
        <position position="1"/>
    </location>
</feature>
<dbReference type="Proteomes" id="UP000789759">
    <property type="component" value="Unassembled WGS sequence"/>
</dbReference>
<dbReference type="AlphaFoldDB" id="A0A9N9P0S6"/>
<dbReference type="Pfam" id="PF03101">
    <property type="entry name" value="FAR1"/>
    <property type="match status" value="1"/>
</dbReference>
<dbReference type="OrthoDB" id="128308at2759"/>
<feature type="domain" description="FAR1" evidence="2">
    <location>
        <begin position="71"/>
        <end position="141"/>
    </location>
</feature>
<proteinExistence type="predicted"/>
<evidence type="ECO:0000256" key="1">
    <source>
        <dbReference type="SAM" id="MobiDB-lite"/>
    </source>
</evidence>
<reference evidence="3" key="1">
    <citation type="submission" date="2021-06" db="EMBL/GenBank/DDBJ databases">
        <authorList>
            <person name="Kallberg Y."/>
            <person name="Tangrot J."/>
            <person name="Rosling A."/>
        </authorList>
    </citation>
    <scope>NUCLEOTIDE SEQUENCE</scope>
    <source>
        <strain evidence="3">FL966</strain>
    </source>
</reference>
<keyword evidence="4" id="KW-1185">Reference proteome</keyword>
<dbReference type="InterPro" id="IPR004330">
    <property type="entry name" value="FAR1_DNA_bnd_dom"/>
</dbReference>
<dbReference type="EMBL" id="CAJVQA010022471">
    <property type="protein sequence ID" value="CAG8773992.1"/>
    <property type="molecule type" value="Genomic_DNA"/>
</dbReference>
<feature type="compositionally biased region" description="Polar residues" evidence="1">
    <location>
        <begin position="1"/>
        <end position="11"/>
    </location>
</feature>
<evidence type="ECO:0000313" key="3">
    <source>
        <dbReference type="EMBL" id="CAG8773992.1"/>
    </source>
</evidence>
<sequence length="228" mass="27085">FENLLEPSNQPLEHENPTEDKKSFEHKTLQEHETSQECKTSQECEIAQECETLQEQKTFQEYENLPETSESSNHNNGICYTQVFTCDHYGFFKPKLKDSNKKSRNVESKKYGCSWFIHLNHNQDDDKYYISQATLHHNYPLISLQLMHISPSSCEISMYIKEEILLSKKADISMTQIQLLLVIKYGPAMKKWIIRDQKHRDDPEFSFEFELDHDNYLKYVIWAYSLQK</sequence>
<name>A0A9N9P0S6_9GLOM</name>
<feature type="region of interest" description="Disordered" evidence="1">
    <location>
        <begin position="1"/>
        <end position="34"/>
    </location>
</feature>
<feature type="compositionally biased region" description="Basic and acidic residues" evidence="1">
    <location>
        <begin position="12"/>
        <end position="34"/>
    </location>
</feature>
<protein>
    <submittedName>
        <fullName evidence="3">1914_t:CDS:1</fullName>
    </submittedName>
</protein>
<evidence type="ECO:0000313" key="4">
    <source>
        <dbReference type="Proteomes" id="UP000789759"/>
    </source>
</evidence>
<dbReference type="PANTHER" id="PTHR47718">
    <property type="entry name" value="OS01G0519700 PROTEIN"/>
    <property type="match status" value="1"/>
</dbReference>
<evidence type="ECO:0000259" key="2">
    <source>
        <dbReference type="Pfam" id="PF03101"/>
    </source>
</evidence>
<accession>A0A9N9P0S6</accession>
<comment type="caution">
    <text evidence="3">The sequence shown here is derived from an EMBL/GenBank/DDBJ whole genome shotgun (WGS) entry which is preliminary data.</text>
</comment>
<organism evidence="3 4">
    <name type="scientific">Cetraspora pellucida</name>
    <dbReference type="NCBI Taxonomy" id="1433469"/>
    <lineage>
        <taxon>Eukaryota</taxon>
        <taxon>Fungi</taxon>
        <taxon>Fungi incertae sedis</taxon>
        <taxon>Mucoromycota</taxon>
        <taxon>Glomeromycotina</taxon>
        <taxon>Glomeromycetes</taxon>
        <taxon>Diversisporales</taxon>
        <taxon>Gigasporaceae</taxon>
        <taxon>Cetraspora</taxon>
    </lineage>
</organism>